<dbReference type="Proteomes" id="UP000680815">
    <property type="component" value="Unassembled WGS sequence"/>
</dbReference>
<gene>
    <name evidence="3" type="ORF">J5Y09_07380</name>
</gene>
<keyword evidence="4" id="KW-1185">Reference proteome</keyword>
<dbReference type="EMBL" id="JAGIYZ010000005">
    <property type="protein sequence ID" value="MBP0463728.1"/>
    <property type="molecule type" value="Genomic_DNA"/>
</dbReference>
<dbReference type="SUPFAM" id="SSF53474">
    <property type="entry name" value="alpha/beta-Hydrolases"/>
    <property type="match status" value="1"/>
</dbReference>
<dbReference type="Gene3D" id="3.40.50.1820">
    <property type="entry name" value="alpha/beta hydrolase"/>
    <property type="match status" value="1"/>
</dbReference>
<evidence type="ECO:0000256" key="1">
    <source>
        <dbReference type="ARBA" id="ARBA00022801"/>
    </source>
</evidence>
<feature type="domain" description="Serine aminopeptidase S33" evidence="2">
    <location>
        <begin position="51"/>
        <end position="157"/>
    </location>
</feature>
<dbReference type="PANTHER" id="PTHR16138:SF7">
    <property type="entry name" value="PALMITOYL-PROTEIN THIOESTERASE ABHD10, MITOCHONDRIAL"/>
    <property type="match status" value="1"/>
</dbReference>
<dbReference type="GO" id="GO:0016787">
    <property type="term" value="F:hydrolase activity"/>
    <property type="evidence" value="ECO:0007669"/>
    <property type="project" value="UniProtKB-KW"/>
</dbReference>
<comment type="caution">
    <text evidence="3">The sequence shown here is derived from an EMBL/GenBank/DDBJ whole genome shotgun (WGS) entry which is preliminary data.</text>
</comment>
<dbReference type="InterPro" id="IPR022742">
    <property type="entry name" value="Hydrolase_4"/>
</dbReference>
<accession>A0ABS4AQU0</accession>
<dbReference type="InterPro" id="IPR029058">
    <property type="entry name" value="AB_hydrolase_fold"/>
</dbReference>
<organism evidence="3 4">
    <name type="scientific">Roseomonas nitratireducens</name>
    <dbReference type="NCBI Taxonomy" id="2820810"/>
    <lineage>
        <taxon>Bacteria</taxon>
        <taxon>Pseudomonadati</taxon>
        <taxon>Pseudomonadota</taxon>
        <taxon>Alphaproteobacteria</taxon>
        <taxon>Acetobacterales</taxon>
        <taxon>Roseomonadaceae</taxon>
        <taxon>Roseomonas</taxon>
    </lineage>
</organism>
<keyword evidence="1 3" id="KW-0378">Hydrolase</keyword>
<evidence type="ECO:0000259" key="2">
    <source>
        <dbReference type="Pfam" id="PF12146"/>
    </source>
</evidence>
<proteinExistence type="predicted"/>
<name>A0ABS4AQU0_9PROT</name>
<protein>
    <submittedName>
        <fullName evidence="3">Alpha/beta hydrolase</fullName>
    </submittedName>
</protein>
<evidence type="ECO:0000313" key="3">
    <source>
        <dbReference type="EMBL" id="MBP0463728.1"/>
    </source>
</evidence>
<reference evidence="3 4" key="1">
    <citation type="submission" date="2021-03" db="EMBL/GenBank/DDBJ databases">
        <authorList>
            <person name="So Y."/>
        </authorList>
    </citation>
    <scope>NUCLEOTIDE SEQUENCE [LARGE SCALE GENOMIC DNA]</scope>
    <source>
        <strain evidence="3 4">PWR1</strain>
    </source>
</reference>
<evidence type="ECO:0000313" key="4">
    <source>
        <dbReference type="Proteomes" id="UP000680815"/>
    </source>
</evidence>
<dbReference type="InterPro" id="IPR052382">
    <property type="entry name" value="ABHD10_acyl-thioesterase"/>
</dbReference>
<dbReference type="PANTHER" id="PTHR16138">
    <property type="entry name" value="MYCOPHENOLIC ACID ACYL-GLUCURONIDE ESTERASE, MITOCHONDRIAL"/>
    <property type="match status" value="1"/>
</dbReference>
<dbReference type="Pfam" id="PF12146">
    <property type="entry name" value="Hydrolase_4"/>
    <property type="match status" value="1"/>
</dbReference>
<sequence length="275" mass="29325">MPALVLRCGGADGLADAPRAAAAVKEEAGRLDRGDGVELAWRHIDGRGPGVVFLGGFNSDMTGSKAEFLAGWCEARGTPFLRFDYSGHGASGGRFEDGTIGRWAADAAAVIGALAPGPRVLVGSSMGGWIALLLAARRRLPVRALVGIAPAPDFTEDLMWAEFSPAEREAILRDGVWMRPSEYGAPYPITRALIEDGRDHLLLRGPIQVDAPLRILQGQADPDVPWRHALRIAEAATGGDVRVHLVKDGDHRLSRPQDLALLGETLAPLLREDGL</sequence>